<dbReference type="Gene3D" id="1.10.443.10">
    <property type="entry name" value="Intergrase catalytic core"/>
    <property type="match status" value="1"/>
</dbReference>
<dbReference type="EMBL" id="BONW01000007">
    <property type="protein sequence ID" value="GIG86942.1"/>
    <property type="molecule type" value="Genomic_DNA"/>
</dbReference>
<evidence type="ECO:0000256" key="1">
    <source>
        <dbReference type="ARBA" id="ARBA00023172"/>
    </source>
</evidence>
<evidence type="ECO:0000313" key="4">
    <source>
        <dbReference type="EMBL" id="GIG86942.1"/>
    </source>
</evidence>
<keyword evidence="1" id="KW-0233">DNA recombination</keyword>
<dbReference type="InterPro" id="IPR050090">
    <property type="entry name" value="Tyrosine_recombinase_XerCD"/>
</dbReference>
<feature type="domain" description="Tyr recombinase" evidence="3">
    <location>
        <begin position="463"/>
        <end position="667"/>
    </location>
</feature>
<dbReference type="InterPro" id="IPR011010">
    <property type="entry name" value="DNA_brk_join_enz"/>
</dbReference>
<proteinExistence type="predicted"/>
<dbReference type="Pfam" id="PF00589">
    <property type="entry name" value="Phage_integrase"/>
    <property type="match status" value="1"/>
</dbReference>
<protein>
    <submittedName>
        <fullName evidence="4">Integrase</fullName>
    </submittedName>
</protein>
<dbReference type="PANTHER" id="PTHR30349:SF64">
    <property type="entry name" value="PROPHAGE INTEGRASE INTD-RELATED"/>
    <property type="match status" value="1"/>
</dbReference>
<dbReference type="CDD" id="cd00397">
    <property type="entry name" value="DNA_BRE_C"/>
    <property type="match status" value="1"/>
</dbReference>
<dbReference type="PROSITE" id="PS51898">
    <property type="entry name" value="TYR_RECOMBINASE"/>
    <property type="match status" value="1"/>
</dbReference>
<gene>
    <name evidence="4" type="ORF">Pen02_18780</name>
</gene>
<evidence type="ECO:0000313" key="5">
    <source>
        <dbReference type="Proteomes" id="UP000646749"/>
    </source>
</evidence>
<dbReference type="Proteomes" id="UP000646749">
    <property type="component" value="Unassembled WGS sequence"/>
</dbReference>
<dbReference type="InterPro" id="IPR013762">
    <property type="entry name" value="Integrase-like_cat_sf"/>
</dbReference>
<feature type="region of interest" description="Disordered" evidence="2">
    <location>
        <begin position="24"/>
        <end position="44"/>
    </location>
</feature>
<dbReference type="InterPro" id="IPR002104">
    <property type="entry name" value="Integrase_catalytic"/>
</dbReference>
<reference evidence="4 5" key="1">
    <citation type="submission" date="2021-01" db="EMBL/GenBank/DDBJ databases">
        <title>Whole genome shotgun sequence of Plantactinospora endophytica NBRC 110450.</title>
        <authorList>
            <person name="Komaki H."/>
            <person name="Tamura T."/>
        </authorList>
    </citation>
    <scope>NUCLEOTIDE SEQUENCE [LARGE SCALE GENOMIC DNA]</scope>
    <source>
        <strain evidence="4 5">NBRC 110450</strain>
    </source>
</reference>
<comment type="caution">
    <text evidence="4">The sequence shown here is derived from an EMBL/GenBank/DDBJ whole genome shotgun (WGS) entry which is preliminary data.</text>
</comment>
<dbReference type="SUPFAM" id="SSF56349">
    <property type="entry name" value="DNA breaking-rejoining enzymes"/>
    <property type="match status" value="1"/>
</dbReference>
<sequence>MVETGTSARIQRRKPGKFAAFRQGQLPLQRDSSTPAPNPCPRGDLRASTIDEIVHASVDTWADWRNQDGRRQKGLRHLLTHLAGFPGETWQQRWTAAGLDKTGQPVTQTVHIAESEAALTSALAALFALRVIAPSLGAVRSNRFLDYPDIFRMAQADPALDDLFTAADELIEQDAIRREALTDITVALSTEAVALADLSPGRFLNYVLDSRTHVVTAAPHRRKRYRGHHAWALLCQTGRFPPGTPASMKEAIREPRLTPAQLVDRHKVSNTAVRRLIIDYLTARCGDMDYSSLRTLAAYLANVFWKNIETLSPGQRDLHLGGDLYERWRETLRWREDGRPRKEQDPILLAVRSFYYDLATWALQEPEKWAVWVAPCPVAQSELRGIAQRRRRASEEIADRTRQRQPLLPRLVAHVERDHALYTELLHAGHTAEPGQTFTAGGLAWVRVSSRYDARRQRERGHANLRVRDPRTGAVVHVNREEERTFWEWAIVETLRHSGIRIEELLELSQLSIRQYKRPNGEVIALLVVAPSKTDRERVMPMSAELFTVIAAIFRRHTRNGGRIPVVPRYDPHERQTLPPLPYLFQRPQHGGSAVISAATVLRALQRLCQRIAQTDPAFAGTVFTPHDFRRIFATELINSGLPIHIGAALLGHLNVQTTRGYVAIFD</sequence>
<dbReference type="PANTHER" id="PTHR30349">
    <property type="entry name" value="PHAGE INTEGRASE-RELATED"/>
    <property type="match status" value="1"/>
</dbReference>
<dbReference type="RefSeq" id="WP_203865547.1">
    <property type="nucleotide sequence ID" value="NZ_BONW01000007.1"/>
</dbReference>
<accession>A0ABQ4DXX6</accession>
<name>A0ABQ4DXX6_9ACTN</name>
<evidence type="ECO:0000259" key="3">
    <source>
        <dbReference type="PROSITE" id="PS51898"/>
    </source>
</evidence>
<keyword evidence="5" id="KW-1185">Reference proteome</keyword>
<organism evidence="4 5">
    <name type="scientific">Plantactinospora endophytica</name>
    <dbReference type="NCBI Taxonomy" id="673535"/>
    <lineage>
        <taxon>Bacteria</taxon>
        <taxon>Bacillati</taxon>
        <taxon>Actinomycetota</taxon>
        <taxon>Actinomycetes</taxon>
        <taxon>Micromonosporales</taxon>
        <taxon>Micromonosporaceae</taxon>
        <taxon>Plantactinospora</taxon>
    </lineage>
</organism>
<evidence type="ECO:0000256" key="2">
    <source>
        <dbReference type="SAM" id="MobiDB-lite"/>
    </source>
</evidence>